<sequence>MGVAIFGINVRKRMTFSTIILIISFIITAILAELDTSKWKGTFIILTIATVAFSSLFGTTVYLSSLHGLSSIFPKEYSQAVQIGQAVCGVFTAAVNVLSIIDVQQKMKQDRDDDQFCSESDEEFDHIKYDKSTIKRVMYITRKIWPILLALFLCYIVTHMVYPSITTRIFSIHKESHGPLTGRLFIPVACFLVYAIADLVGRIISGWILMPNYNQGLSLLFLAACRFILVPLFIYCNVQPRKHLSVKIHSDVVYIILILVLGLSQGYVKTLTTMYAPKLVHSRFKEATGAMVYFCITIAYIVSSLMAFGVSAIP</sequence>
<evidence type="ECO:0000256" key="5">
    <source>
        <dbReference type="ARBA" id="ARBA00022989"/>
    </source>
</evidence>
<dbReference type="PhylomeDB" id="B3SAR9"/>
<dbReference type="eggNOG" id="KOG1479">
    <property type="taxonomic scope" value="Eukaryota"/>
</dbReference>
<dbReference type="PANTHER" id="PTHR10332">
    <property type="entry name" value="EQUILIBRATIVE NUCLEOSIDE TRANSPORTER"/>
    <property type="match status" value="1"/>
</dbReference>
<gene>
    <name evidence="8" type="ORF">TRIADDRAFT_61357</name>
</gene>
<keyword evidence="9" id="KW-1185">Reference proteome</keyword>
<reference evidence="8 9" key="1">
    <citation type="journal article" date="2008" name="Nature">
        <title>The Trichoplax genome and the nature of placozoans.</title>
        <authorList>
            <person name="Srivastava M."/>
            <person name="Begovic E."/>
            <person name="Chapman J."/>
            <person name="Putnam N.H."/>
            <person name="Hellsten U."/>
            <person name="Kawashima T."/>
            <person name="Kuo A."/>
            <person name="Mitros T."/>
            <person name="Salamov A."/>
            <person name="Carpenter M.L."/>
            <person name="Signorovitch A.Y."/>
            <person name="Moreno M.A."/>
            <person name="Kamm K."/>
            <person name="Grimwood J."/>
            <person name="Schmutz J."/>
            <person name="Shapiro H."/>
            <person name="Grigoriev I.V."/>
            <person name="Buss L.W."/>
            <person name="Schierwater B."/>
            <person name="Dellaporta S.L."/>
            <person name="Rokhsar D.S."/>
        </authorList>
    </citation>
    <scope>NUCLEOTIDE SEQUENCE [LARGE SCALE GENOMIC DNA]</scope>
    <source>
        <strain evidence="8 9">Grell-BS-1999</strain>
    </source>
</reference>
<dbReference type="InterPro" id="IPR002259">
    <property type="entry name" value="Eqnu_transpt"/>
</dbReference>
<dbReference type="HOGENOM" id="CLU_021611_6_1_1"/>
<protein>
    <submittedName>
        <fullName evidence="8">Uncharacterized protein</fullName>
    </submittedName>
</protein>
<feature type="transmembrane region" description="Helical" evidence="7">
    <location>
        <begin position="83"/>
        <end position="101"/>
    </location>
</feature>
<comment type="similarity">
    <text evidence="2">Belongs to the SLC29A/ENT transporter (TC 2.A.57) family.</text>
</comment>
<dbReference type="Proteomes" id="UP000009022">
    <property type="component" value="Unassembled WGS sequence"/>
</dbReference>
<dbReference type="PANTHER" id="PTHR10332:SF88">
    <property type="entry name" value="EQUILIBRATIVE NUCLEOSIDE TRANSPORTER 1, ISOFORM A"/>
    <property type="match status" value="1"/>
</dbReference>
<feature type="transmembrane region" description="Helical" evidence="7">
    <location>
        <begin position="216"/>
        <end position="236"/>
    </location>
</feature>
<keyword evidence="3" id="KW-0813">Transport</keyword>
<feature type="transmembrane region" description="Helical" evidence="7">
    <location>
        <begin position="289"/>
        <end position="313"/>
    </location>
</feature>
<feature type="transmembrane region" description="Helical" evidence="7">
    <location>
        <begin position="14"/>
        <end position="31"/>
    </location>
</feature>
<dbReference type="AlphaFoldDB" id="B3SAR9"/>
<evidence type="ECO:0000256" key="2">
    <source>
        <dbReference type="ARBA" id="ARBA00007965"/>
    </source>
</evidence>
<dbReference type="OrthoDB" id="46396at2759"/>
<dbReference type="RefSeq" id="XP_002117310.1">
    <property type="nucleotide sequence ID" value="XM_002117274.1"/>
</dbReference>
<dbReference type="GO" id="GO:0005886">
    <property type="term" value="C:plasma membrane"/>
    <property type="evidence" value="ECO:0000318"/>
    <property type="project" value="GO_Central"/>
</dbReference>
<dbReference type="Pfam" id="PF01733">
    <property type="entry name" value="Nucleoside_tran"/>
    <property type="match status" value="2"/>
</dbReference>
<organism evidence="8 9">
    <name type="scientific">Trichoplax adhaerens</name>
    <name type="common">Trichoplax reptans</name>
    <dbReference type="NCBI Taxonomy" id="10228"/>
    <lineage>
        <taxon>Eukaryota</taxon>
        <taxon>Metazoa</taxon>
        <taxon>Placozoa</taxon>
        <taxon>Uniplacotomia</taxon>
        <taxon>Trichoplacea</taxon>
        <taxon>Trichoplacidae</taxon>
        <taxon>Trichoplax</taxon>
    </lineage>
</organism>
<proteinExistence type="inferred from homology"/>
<keyword evidence="4 7" id="KW-0812">Transmembrane</keyword>
<evidence type="ECO:0000256" key="1">
    <source>
        <dbReference type="ARBA" id="ARBA00004141"/>
    </source>
</evidence>
<feature type="transmembrane region" description="Helical" evidence="7">
    <location>
        <begin position="43"/>
        <end position="63"/>
    </location>
</feature>
<dbReference type="GO" id="GO:0005337">
    <property type="term" value="F:nucleoside transmembrane transporter activity"/>
    <property type="evidence" value="ECO:0000318"/>
    <property type="project" value="GO_Central"/>
</dbReference>
<evidence type="ECO:0000256" key="4">
    <source>
        <dbReference type="ARBA" id="ARBA00022692"/>
    </source>
</evidence>
<dbReference type="InParanoid" id="B3SAR9"/>
<name>B3SAR9_TRIAD</name>
<feature type="transmembrane region" description="Helical" evidence="7">
    <location>
        <begin position="144"/>
        <end position="165"/>
    </location>
</feature>
<dbReference type="SUPFAM" id="SSF103473">
    <property type="entry name" value="MFS general substrate transporter"/>
    <property type="match status" value="1"/>
</dbReference>
<evidence type="ECO:0000256" key="7">
    <source>
        <dbReference type="SAM" id="Phobius"/>
    </source>
</evidence>
<dbReference type="KEGG" id="tad:TRIADDRAFT_61357"/>
<feature type="transmembrane region" description="Helical" evidence="7">
    <location>
        <begin position="248"/>
        <end position="268"/>
    </location>
</feature>
<evidence type="ECO:0000256" key="6">
    <source>
        <dbReference type="ARBA" id="ARBA00023136"/>
    </source>
</evidence>
<accession>B3SAR9</accession>
<comment type="subcellular location">
    <subcellularLocation>
        <location evidence="1">Membrane</location>
        <topology evidence="1">Multi-pass membrane protein</topology>
    </subcellularLocation>
</comment>
<keyword evidence="6 7" id="KW-0472">Membrane</keyword>
<dbReference type="GeneID" id="6758578"/>
<evidence type="ECO:0000313" key="8">
    <source>
        <dbReference type="EMBL" id="EDV20149.1"/>
    </source>
</evidence>
<feature type="transmembrane region" description="Helical" evidence="7">
    <location>
        <begin position="185"/>
        <end position="204"/>
    </location>
</feature>
<keyword evidence="5 7" id="KW-1133">Transmembrane helix</keyword>
<evidence type="ECO:0000313" key="9">
    <source>
        <dbReference type="Proteomes" id="UP000009022"/>
    </source>
</evidence>
<dbReference type="EMBL" id="DS985262">
    <property type="protein sequence ID" value="EDV20149.1"/>
    <property type="molecule type" value="Genomic_DNA"/>
</dbReference>
<dbReference type="InterPro" id="IPR036259">
    <property type="entry name" value="MFS_trans_sf"/>
</dbReference>
<evidence type="ECO:0000256" key="3">
    <source>
        <dbReference type="ARBA" id="ARBA00022448"/>
    </source>
</evidence>
<dbReference type="CTD" id="6758578"/>